<protein>
    <recommendedName>
        <fullName evidence="1">DNA-binding protein HU</fullName>
    </recommendedName>
</protein>
<proteinExistence type="inferred from homology"/>
<dbReference type="PANTHER" id="PTHR33175:SF2">
    <property type="entry name" value="INTEGRATION HOST FACTOR SUBUNIT ALPHA"/>
    <property type="match status" value="1"/>
</dbReference>
<evidence type="ECO:0000256" key="2">
    <source>
        <dbReference type="RuleBase" id="RU003939"/>
    </source>
</evidence>
<organism evidence="3 4">
    <name type="scientific">Limosilactobacillus reuteri</name>
    <name type="common">Lactobacillus reuteri</name>
    <dbReference type="NCBI Taxonomy" id="1598"/>
    <lineage>
        <taxon>Bacteria</taxon>
        <taxon>Bacillati</taxon>
        <taxon>Bacillota</taxon>
        <taxon>Bacilli</taxon>
        <taxon>Lactobacillales</taxon>
        <taxon>Lactobacillaceae</taxon>
        <taxon>Limosilactobacillus</taxon>
    </lineage>
</organism>
<dbReference type="Proteomes" id="UP000027731">
    <property type="component" value="Unassembled WGS sequence"/>
</dbReference>
<gene>
    <name evidence="3" type="ORF">LR3_08910</name>
</gene>
<dbReference type="SMART" id="SM00411">
    <property type="entry name" value="BHL"/>
    <property type="match status" value="1"/>
</dbReference>
<dbReference type="GO" id="GO:0003677">
    <property type="term" value="F:DNA binding"/>
    <property type="evidence" value="ECO:0007669"/>
    <property type="project" value="InterPro"/>
</dbReference>
<dbReference type="AlphaFoldDB" id="A0A073K2Y0"/>
<dbReference type="PANTHER" id="PTHR33175">
    <property type="entry name" value="DNA-BINDING PROTEIN HU"/>
    <property type="match status" value="1"/>
</dbReference>
<comment type="similarity">
    <text evidence="2">Belongs to the bacterial histone-like protein family.</text>
</comment>
<reference evidence="3 4" key="1">
    <citation type="submission" date="2014-06" db="EMBL/GenBank/DDBJ databases">
        <title>Genetic determinant of reutericyclin biosynthesis of Lactobacillus reuteri.</title>
        <authorList>
            <person name="Lin X."/>
            <person name="Duar R."/>
            <person name="Walter J."/>
            <person name="Gaenzle M."/>
        </authorList>
    </citation>
    <scope>NUCLEOTIDE SEQUENCE [LARGE SCALE GENOMIC DNA]</scope>
    <source>
        <strain evidence="3 4">LTH2584</strain>
    </source>
</reference>
<comment type="caution">
    <text evidence="3">The sequence shown here is derived from an EMBL/GenBank/DDBJ whole genome shotgun (WGS) entry which is preliminary data.</text>
</comment>
<dbReference type="InterPro" id="IPR000119">
    <property type="entry name" value="Hist_DNA-bd"/>
</dbReference>
<name>A0A073K2Y0_LIMRT</name>
<sequence>MLNKKDLIEIIAKQQETTKVEAKKIVDAFTDGIKSIMEDNKSVNITGFAKFESKYKEAYKRVFGVTGELIEVPAHHVHKATLSKKIAE</sequence>
<dbReference type="EMBL" id="JOSX01000010">
    <property type="protein sequence ID" value="KEK16161.1"/>
    <property type="molecule type" value="Genomic_DNA"/>
</dbReference>
<dbReference type="GO" id="GO:0030527">
    <property type="term" value="F:structural constituent of chromatin"/>
    <property type="evidence" value="ECO:0007669"/>
    <property type="project" value="InterPro"/>
</dbReference>
<dbReference type="InterPro" id="IPR010992">
    <property type="entry name" value="IHF-like_DNA-bd_dom_sf"/>
</dbReference>
<dbReference type="Pfam" id="PF00216">
    <property type="entry name" value="Bac_DNA_binding"/>
    <property type="match status" value="1"/>
</dbReference>
<evidence type="ECO:0000256" key="1">
    <source>
        <dbReference type="ARBA" id="ARBA00021922"/>
    </source>
</evidence>
<dbReference type="PATRIC" id="fig|1598.90.peg.580"/>
<dbReference type="Gene3D" id="4.10.520.10">
    <property type="entry name" value="IHF-like DNA-binding proteins"/>
    <property type="match status" value="1"/>
</dbReference>
<dbReference type="CDD" id="cd13832">
    <property type="entry name" value="IHF"/>
    <property type="match status" value="1"/>
</dbReference>
<evidence type="ECO:0000313" key="4">
    <source>
        <dbReference type="Proteomes" id="UP000027731"/>
    </source>
</evidence>
<dbReference type="SUPFAM" id="SSF47729">
    <property type="entry name" value="IHF-like DNA-binding proteins"/>
    <property type="match status" value="1"/>
</dbReference>
<accession>A0A073K2Y0</accession>
<evidence type="ECO:0000313" key="3">
    <source>
        <dbReference type="EMBL" id="KEK16161.1"/>
    </source>
</evidence>
<dbReference type="GO" id="GO:0005829">
    <property type="term" value="C:cytosol"/>
    <property type="evidence" value="ECO:0007669"/>
    <property type="project" value="TreeGrafter"/>
</dbReference>